<reference evidence="2 3" key="1">
    <citation type="submission" date="2018-01" db="EMBL/GenBank/DDBJ databases">
        <title>Genomic Encyclopedia of Type Strains, Phase III (KMG-III): the genomes of soil and plant-associated and newly described type strains.</title>
        <authorList>
            <person name="Whitman W."/>
        </authorList>
    </citation>
    <scope>NUCLEOTIDE SEQUENCE [LARGE SCALE GENOMIC DNA]</scope>
    <source>
        <strain evidence="2 3">HKI456</strain>
    </source>
</reference>
<name>A0A2P5KB06_9BURK</name>
<dbReference type="AlphaFoldDB" id="A0A2P5KB06"/>
<dbReference type="RefSeq" id="WP_104077159.1">
    <property type="nucleotide sequence ID" value="NZ_CP062178.1"/>
</dbReference>
<comment type="caution">
    <text evidence="2">The sequence shown here is derived from an EMBL/GenBank/DDBJ whole genome shotgun (WGS) entry which is preliminary data.</text>
</comment>
<gene>
    <name evidence="2" type="ORF">B0O95_10559</name>
</gene>
<keyword evidence="1" id="KW-1133">Transmembrane helix</keyword>
<dbReference type="Proteomes" id="UP000243096">
    <property type="component" value="Unassembled WGS sequence"/>
</dbReference>
<sequence>MQSVILPFIAGFLAVLFFHEAAIALLHAAELTDQLPFSTTPFASLGVPEFLLTALLGALWGIVLAWLLRVDPQRPAPWLGSFVFGGVVLTATTVFVLDPIRGIWPSGNMLPRLAFGFVVNAMWGFGALVFMRAFMTDSDEPS</sequence>
<evidence type="ECO:0000256" key="1">
    <source>
        <dbReference type="SAM" id="Phobius"/>
    </source>
</evidence>
<feature type="transmembrane region" description="Helical" evidence="1">
    <location>
        <begin position="109"/>
        <end position="130"/>
    </location>
</feature>
<keyword evidence="3" id="KW-1185">Reference proteome</keyword>
<evidence type="ECO:0000313" key="3">
    <source>
        <dbReference type="Proteomes" id="UP000243096"/>
    </source>
</evidence>
<keyword evidence="1" id="KW-0812">Transmembrane</keyword>
<keyword evidence="1" id="KW-0472">Membrane</keyword>
<protein>
    <recommendedName>
        <fullName evidence="4">Transmembrane protein</fullName>
    </recommendedName>
</protein>
<organism evidence="2 3">
    <name type="scientific">Mycetohabitans endofungorum</name>
    <dbReference type="NCBI Taxonomy" id="417203"/>
    <lineage>
        <taxon>Bacteria</taxon>
        <taxon>Pseudomonadati</taxon>
        <taxon>Pseudomonadota</taxon>
        <taxon>Betaproteobacteria</taxon>
        <taxon>Burkholderiales</taxon>
        <taxon>Burkholderiaceae</taxon>
        <taxon>Mycetohabitans</taxon>
    </lineage>
</organism>
<feature type="transmembrane region" description="Helical" evidence="1">
    <location>
        <begin position="52"/>
        <end position="70"/>
    </location>
</feature>
<proteinExistence type="predicted"/>
<feature type="transmembrane region" description="Helical" evidence="1">
    <location>
        <begin position="77"/>
        <end position="97"/>
    </location>
</feature>
<evidence type="ECO:0000313" key="2">
    <source>
        <dbReference type="EMBL" id="PPB83877.1"/>
    </source>
</evidence>
<dbReference type="EMBL" id="PRDW01000005">
    <property type="protein sequence ID" value="PPB83877.1"/>
    <property type="molecule type" value="Genomic_DNA"/>
</dbReference>
<accession>A0A2P5KB06</accession>
<evidence type="ECO:0008006" key="4">
    <source>
        <dbReference type="Google" id="ProtNLM"/>
    </source>
</evidence>
<dbReference type="OrthoDB" id="7062791at2"/>